<evidence type="ECO:0000256" key="2">
    <source>
        <dbReference type="SAM" id="SignalP"/>
    </source>
</evidence>
<reference evidence="3" key="1">
    <citation type="journal article" date="2021" name="G3 (Bethesda)">
        <title>Genome and transcriptome analysis of the beet armyworm Spodoptera exigua reveals targets for pest control. .</title>
        <authorList>
            <person name="Simon S."/>
            <person name="Breeschoten T."/>
            <person name="Jansen H.J."/>
            <person name="Dirks R.P."/>
            <person name="Schranz M.E."/>
            <person name="Ros V.I.D."/>
        </authorList>
    </citation>
    <scope>NUCLEOTIDE SEQUENCE</scope>
    <source>
        <strain evidence="3">TB_SE_WUR_2020</strain>
    </source>
</reference>
<comment type="caution">
    <text evidence="3">The sequence shown here is derived from an EMBL/GenBank/DDBJ whole genome shotgun (WGS) entry which is preliminary data.</text>
</comment>
<gene>
    <name evidence="3" type="ORF">HF086_010525</name>
</gene>
<feature type="signal peptide" evidence="2">
    <location>
        <begin position="1"/>
        <end position="24"/>
    </location>
</feature>
<dbReference type="EMBL" id="JACEFF010000207">
    <property type="protein sequence ID" value="KAH9642013.1"/>
    <property type="molecule type" value="Genomic_DNA"/>
</dbReference>
<feature type="chain" id="PRO_5036678064" evidence="2">
    <location>
        <begin position="25"/>
        <end position="194"/>
    </location>
</feature>
<name>A0A922MSL2_SPOEX</name>
<evidence type="ECO:0000313" key="3">
    <source>
        <dbReference type="EMBL" id="KAH9642013.1"/>
    </source>
</evidence>
<evidence type="ECO:0000256" key="1">
    <source>
        <dbReference type="SAM" id="MobiDB-lite"/>
    </source>
</evidence>
<feature type="compositionally biased region" description="Low complexity" evidence="1">
    <location>
        <begin position="160"/>
        <end position="177"/>
    </location>
</feature>
<feature type="region of interest" description="Disordered" evidence="1">
    <location>
        <begin position="135"/>
        <end position="194"/>
    </location>
</feature>
<protein>
    <submittedName>
        <fullName evidence="3">Uncharacterized protein</fullName>
    </submittedName>
</protein>
<proteinExistence type="predicted"/>
<sequence length="194" mass="22782">MAILLRIRFTFVLCNIILCNVSYAQYQGDATGRIKDKLDSMCRELVVDASMKIAAVQSYRREYARAQAYQIGDMMFYMRNVFKKMTVIYQLADKEQAYRTMDSRTWFYQELHKLYMHANMVDTMLNIIKSGSMKRETKEMMHQRMNSALRSGQDRKRAPGRAPSSRAPQPRAPAVRASTRKNQKWRHVVDEDFV</sequence>
<dbReference type="Proteomes" id="UP000814243">
    <property type="component" value="Unassembled WGS sequence"/>
</dbReference>
<dbReference type="AlphaFoldDB" id="A0A922MSL2"/>
<evidence type="ECO:0000313" key="4">
    <source>
        <dbReference type="Proteomes" id="UP000814243"/>
    </source>
</evidence>
<keyword evidence="2" id="KW-0732">Signal</keyword>
<accession>A0A922MSL2</accession>
<organism evidence="3 4">
    <name type="scientific">Spodoptera exigua</name>
    <name type="common">Beet armyworm</name>
    <name type="synonym">Noctua fulgens</name>
    <dbReference type="NCBI Taxonomy" id="7107"/>
    <lineage>
        <taxon>Eukaryota</taxon>
        <taxon>Metazoa</taxon>
        <taxon>Ecdysozoa</taxon>
        <taxon>Arthropoda</taxon>
        <taxon>Hexapoda</taxon>
        <taxon>Insecta</taxon>
        <taxon>Pterygota</taxon>
        <taxon>Neoptera</taxon>
        <taxon>Endopterygota</taxon>
        <taxon>Lepidoptera</taxon>
        <taxon>Glossata</taxon>
        <taxon>Ditrysia</taxon>
        <taxon>Noctuoidea</taxon>
        <taxon>Noctuidae</taxon>
        <taxon>Amphipyrinae</taxon>
        <taxon>Spodoptera</taxon>
    </lineage>
</organism>